<dbReference type="PATRIC" id="fig|1274524.3.peg.3438"/>
<reference evidence="1 2" key="1">
    <citation type="journal article" date="2013" name="Genome Announc.">
        <title>Draft Whole-Genome Sequence of Bacillus sonorensis Strain L12, a Source of Nonribosomal Lipopeptides.</title>
        <authorList>
            <person name="Adimpong D.B."/>
            <person name="Sorensen K.I."/>
            <person name="Nielsen D.S."/>
            <person name="Thorsen L."/>
            <person name="Rasmussen T.B."/>
            <person name="Derkx P.M."/>
            <person name="Jespersen L."/>
        </authorList>
    </citation>
    <scope>NUCLEOTIDE SEQUENCE [LARGE SCALE GENOMIC DNA]</scope>
    <source>
        <strain evidence="1 2">L12</strain>
    </source>
</reference>
<evidence type="ECO:0000313" key="2">
    <source>
        <dbReference type="Proteomes" id="UP000011907"/>
    </source>
</evidence>
<protein>
    <submittedName>
        <fullName evidence="1">Uncharacterized protein</fullName>
    </submittedName>
</protein>
<dbReference type="STRING" id="1274524.BSONL12_15929"/>
<dbReference type="AlphaFoldDB" id="M5P1C2"/>
<evidence type="ECO:0000313" key="1">
    <source>
        <dbReference type="EMBL" id="EME73228.1"/>
    </source>
</evidence>
<proteinExistence type="predicted"/>
<dbReference type="Proteomes" id="UP000011907">
    <property type="component" value="Unassembled WGS sequence"/>
</dbReference>
<dbReference type="EMBL" id="AOFM01000009">
    <property type="protein sequence ID" value="EME73228.1"/>
    <property type="molecule type" value="Genomic_DNA"/>
</dbReference>
<sequence>MEQLKNNKVSNGRGDPIHCFLVAPQSQPINSGKWRPHKIFVCSCRQADIALFCAGSYERILLIYQFVHKYADEFHIGSNQILTENTIIKISRGRTNEE</sequence>
<organism evidence="1 2">
    <name type="scientific">Bacillus sonorensis L12</name>
    <dbReference type="NCBI Taxonomy" id="1274524"/>
    <lineage>
        <taxon>Bacteria</taxon>
        <taxon>Bacillati</taxon>
        <taxon>Bacillota</taxon>
        <taxon>Bacilli</taxon>
        <taxon>Bacillales</taxon>
        <taxon>Bacillaceae</taxon>
        <taxon>Bacillus</taxon>
    </lineage>
</organism>
<accession>M5P1C2</accession>
<name>M5P1C2_9BACI</name>
<gene>
    <name evidence="1" type="ORF">BSONL12_15929</name>
</gene>
<comment type="caution">
    <text evidence="1">The sequence shown here is derived from an EMBL/GenBank/DDBJ whole genome shotgun (WGS) entry which is preliminary data.</text>
</comment>